<reference evidence="4 5" key="1">
    <citation type="journal article" date="2018" name="Syst. Appl. Microbiol.">
        <title>Photobacterium carnosum sp. nov., isolated from spoiled modified atmosphere packaged poultry meat.</title>
        <authorList>
            <person name="Hilgarth M."/>
            <person name="Fuertes S."/>
            <person name="Ehrmann M."/>
            <person name="Vogel R.F."/>
        </authorList>
    </citation>
    <scope>NUCLEOTIDE SEQUENCE [LARGE SCALE GENOMIC DNA]</scope>
    <source>
        <strain evidence="4 5">TMW 2.2021</strain>
    </source>
</reference>
<dbReference type="Proteomes" id="UP000234420">
    <property type="component" value="Unassembled WGS sequence"/>
</dbReference>
<dbReference type="Pfam" id="PF07916">
    <property type="entry name" value="TraG_N"/>
    <property type="match status" value="1"/>
</dbReference>
<dbReference type="EMBL" id="NPIB01000021">
    <property type="protein sequence ID" value="PLC57023.1"/>
    <property type="molecule type" value="Genomic_DNA"/>
</dbReference>
<evidence type="ECO:0000313" key="5">
    <source>
        <dbReference type="Proteomes" id="UP000234420"/>
    </source>
</evidence>
<keyword evidence="2" id="KW-0472">Membrane</keyword>
<evidence type="ECO:0000313" key="4">
    <source>
        <dbReference type="EMBL" id="PLC57023.1"/>
    </source>
</evidence>
<dbReference type="RefSeq" id="WP_065207973.1">
    <property type="nucleotide sequence ID" value="NZ_JABJXE010000011.1"/>
</dbReference>
<feature type="transmembrane region" description="Helical" evidence="2">
    <location>
        <begin position="25"/>
        <end position="47"/>
    </location>
</feature>
<feature type="transmembrane region" description="Helical" evidence="2">
    <location>
        <begin position="410"/>
        <end position="433"/>
    </location>
</feature>
<evidence type="ECO:0000256" key="2">
    <source>
        <dbReference type="SAM" id="Phobius"/>
    </source>
</evidence>
<sequence length="570" mass="61134">MMTMVSNDLSDVFMLPLATYLSGEIWSILEATKLFLVPFIILMIAAIGQARKQGVDEGSSAIQAYKHIEVGIITMFMVMLFACKPLSSNGSVSPASISVKNYSCLVGGGSISSSGGADANRNGLGIFNGVDKNAFLNNPFIRVIPASSPTLATGLMNQLSIGLTNASVAALPCVSHTSMRYAFSKIETYEPDNPKLQNLIKDFNKQCYSQALDRKSRDQNLRSTSIKGQDYAFDSKDITDMYNGKVDGVDGDRNTMLMKIRKDNWTGSTGSIQFNDANISTSEDYGVGVITCAEAANEIKNKLRSDVRNGDAKNEFKAISVGDTTNSEEQNTRLLFSNIVNNKGSILNVASQTMSDWQNAANDGVDYAKMAWSLTKGAFDDLDSAGHVLNGGVASISSMFKSQKVHGYQLVAPLVISVIKGVLIISIPLILFFTGFSPKTLLTVLVAYFAIDFSRFFLELGNLIDEVILSFRHTAVMSNSAMEQSDSLNVLAAMTIIGQYATYTLVGVWYMFVGWLGVKMIAPMQMAESTSEDTSKGSQSALNTAAGAATGGVTGAASSAIKSGMSKGDK</sequence>
<protein>
    <recommendedName>
        <fullName evidence="3">TraG N-terminal Proteobacteria domain-containing protein</fullName>
    </recommendedName>
</protein>
<evidence type="ECO:0000256" key="1">
    <source>
        <dbReference type="SAM" id="MobiDB-lite"/>
    </source>
</evidence>
<dbReference type="InterPro" id="IPR012931">
    <property type="entry name" value="TraG_N_Proteobacteria"/>
</dbReference>
<gene>
    <name evidence="4" type="ORF">CIK00_15520</name>
</gene>
<keyword evidence="2" id="KW-0812">Transmembrane</keyword>
<keyword evidence="5" id="KW-1185">Reference proteome</keyword>
<accession>A0A2N4UPU6</accession>
<organism evidence="4 5">
    <name type="scientific">Photobacterium carnosum</name>
    <dbReference type="NCBI Taxonomy" id="2023717"/>
    <lineage>
        <taxon>Bacteria</taxon>
        <taxon>Pseudomonadati</taxon>
        <taxon>Pseudomonadota</taxon>
        <taxon>Gammaproteobacteria</taxon>
        <taxon>Vibrionales</taxon>
        <taxon>Vibrionaceae</taxon>
        <taxon>Photobacterium</taxon>
    </lineage>
</organism>
<feature type="region of interest" description="Disordered" evidence="1">
    <location>
        <begin position="548"/>
        <end position="570"/>
    </location>
</feature>
<keyword evidence="2" id="KW-1133">Transmembrane helix</keyword>
<name>A0A2N4UPU6_9GAMM</name>
<dbReference type="AlphaFoldDB" id="A0A2N4UPU6"/>
<evidence type="ECO:0000259" key="3">
    <source>
        <dbReference type="Pfam" id="PF07916"/>
    </source>
</evidence>
<comment type="caution">
    <text evidence="4">The sequence shown here is derived from an EMBL/GenBank/DDBJ whole genome shotgun (WGS) entry which is preliminary data.</text>
</comment>
<feature type="domain" description="TraG N-terminal Proteobacteria" evidence="3">
    <location>
        <begin position="154"/>
        <end position="526"/>
    </location>
</feature>
<feature type="transmembrane region" description="Helical" evidence="2">
    <location>
        <begin position="490"/>
        <end position="516"/>
    </location>
</feature>
<proteinExistence type="predicted"/>